<dbReference type="PANTHER" id="PTHR46558:SF4">
    <property type="entry name" value="DNA-BIDING PHAGE PROTEIN"/>
    <property type="match status" value="1"/>
</dbReference>
<organism evidence="3 4">
    <name type="scientific">Pacificibacter maritimus</name>
    <dbReference type="NCBI Taxonomy" id="762213"/>
    <lineage>
        <taxon>Bacteria</taxon>
        <taxon>Pseudomonadati</taxon>
        <taxon>Pseudomonadota</taxon>
        <taxon>Alphaproteobacteria</taxon>
        <taxon>Rhodobacterales</taxon>
        <taxon>Roseobacteraceae</taxon>
        <taxon>Pacificibacter</taxon>
    </lineage>
</organism>
<dbReference type="InterPro" id="IPR010982">
    <property type="entry name" value="Lambda_DNA-bd_dom_sf"/>
</dbReference>
<dbReference type="SUPFAM" id="SSF47413">
    <property type="entry name" value="lambda repressor-like DNA-binding domains"/>
    <property type="match status" value="1"/>
</dbReference>
<evidence type="ECO:0000313" key="4">
    <source>
        <dbReference type="Proteomes" id="UP000269689"/>
    </source>
</evidence>
<evidence type="ECO:0000259" key="2">
    <source>
        <dbReference type="PROSITE" id="PS50943"/>
    </source>
</evidence>
<evidence type="ECO:0000256" key="1">
    <source>
        <dbReference type="ARBA" id="ARBA00023125"/>
    </source>
</evidence>
<gene>
    <name evidence="3" type="ORF">EDD53_1170</name>
</gene>
<evidence type="ECO:0000313" key="3">
    <source>
        <dbReference type="EMBL" id="RPE72031.1"/>
    </source>
</evidence>
<dbReference type="PANTHER" id="PTHR46558">
    <property type="entry name" value="TRACRIPTIONAL REGULATORY PROTEIN-RELATED-RELATED"/>
    <property type="match status" value="1"/>
</dbReference>
<comment type="caution">
    <text evidence="3">The sequence shown here is derived from an EMBL/GenBank/DDBJ whole genome shotgun (WGS) entry which is preliminary data.</text>
</comment>
<dbReference type="GO" id="GO:0003677">
    <property type="term" value="F:DNA binding"/>
    <property type="evidence" value="ECO:0007669"/>
    <property type="project" value="UniProtKB-KW"/>
</dbReference>
<protein>
    <submittedName>
        <fullName evidence="3">Xre family transcriptional regulator</fullName>
    </submittedName>
</protein>
<dbReference type="PROSITE" id="PS50943">
    <property type="entry name" value="HTH_CROC1"/>
    <property type="match status" value="1"/>
</dbReference>
<dbReference type="Pfam" id="PF01381">
    <property type="entry name" value="HTH_3"/>
    <property type="match status" value="1"/>
</dbReference>
<dbReference type="CDD" id="cd00093">
    <property type="entry name" value="HTH_XRE"/>
    <property type="match status" value="1"/>
</dbReference>
<keyword evidence="1" id="KW-0238">DNA-binding</keyword>
<dbReference type="OrthoDB" id="3034420at2"/>
<sequence length="72" mass="8276">MRKPKITNTIRRLRFDANEMTQKDLADKAGVSRQTIAAIEKAKYTPSLELAFKIARVFGQPLEDVFICEYLD</sequence>
<dbReference type="SMART" id="SM00530">
    <property type="entry name" value="HTH_XRE"/>
    <property type="match status" value="1"/>
</dbReference>
<dbReference type="Proteomes" id="UP000269689">
    <property type="component" value="Unassembled WGS sequence"/>
</dbReference>
<dbReference type="RefSeq" id="WP_123792188.1">
    <property type="nucleotide sequence ID" value="NZ_RKQK01000001.1"/>
</dbReference>
<feature type="domain" description="HTH cro/C1-type" evidence="2">
    <location>
        <begin position="20"/>
        <end position="65"/>
    </location>
</feature>
<accession>A0A3N4UWT7</accession>
<dbReference type="InterPro" id="IPR001387">
    <property type="entry name" value="Cro/C1-type_HTH"/>
</dbReference>
<dbReference type="Gene3D" id="1.10.260.40">
    <property type="entry name" value="lambda repressor-like DNA-binding domains"/>
    <property type="match status" value="1"/>
</dbReference>
<dbReference type="AlphaFoldDB" id="A0A3N4UWT7"/>
<dbReference type="EMBL" id="RKQK01000001">
    <property type="protein sequence ID" value="RPE72031.1"/>
    <property type="molecule type" value="Genomic_DNA"/>
</dbReference>
<name>A0A3N4UWT7_9RHOB</name>
<reference evidence="3 4" key="1">
    <citation type="submission" date="2018-11" db="EMBL/GenBank/DDBJ databases">
        <title>Genomic Encyclopedia of Type Strains, Phase IV (KMG-IV): sequencing the most valuable type-strain genomes for metagenomic binning, comparative biology and taxonomic classification.</title>
        <authorList>
            <person name="Goeker M."/>
        </authorList>
    </citation>
    <scope>NUCLEOTIDE SEQUENCE [LARGE SCALE GENOMIC DNA]</scope>
    <source>
        <strain evidence="3 4">DSM 104731</strain>
    </source>
</reference>
<proteinExistence type="predicted"/>
<keyword evidence="4" id="KW-1185">Reference proteome</keyword>